<dbReference type="CDD" id="cd14014">
    <property type="entry name" value="STKc_PknB_like"/>
    <property type="match status" value="1"/>
</dbReference>
<dbReference type="Gene3D" id="1.10.510.10">
    <property type="entry name" value="Transferase(Phosphotransferase) domain 1"/>
    <property type="match status" value="1"/>
</dbReference>
<name>A0A0H4X426_9BACT</name>
<dbReference type="eggNOG" id="COG0515">
    <property type="taxonomic scope" value="Bacteria"/>
</dbReference>
<dbReference type="SMART" id="SM00220">
    <property type="entry name" value="S_TKc"/>
    <property type="match status" value="1"/>
</dbReference>
<dbReference type="KEGG" id="mym:A176_006861"/>
<evidence type="ECO:0000259" key="9">
    <source>
        <dbReference type="PROSITE" id="PS50011"/>
    </source>
</evidence>
<dbReference type="InterPro" id="IPR050660">
    <property type="entry name" value="NEK_Ser/Thr_kinase"/>
</dbReference>
<feature type="region of interest" description="Disordered" evidence="8">
    <location>
        <begin position="348"/>
        <end position="376"/>
    </location>
</feature>
<keyword evidence="3" id="KW-0808">Transferase</keyword>
<evidence type="ECO:0000256" key="2">
    <source>
        <dbReference type="ARBA" id="ARBA00012513"/>
    </source>
</evidence>
<keyword evidence="6 7" id="KW-0067">ATP-binding</keyword>
<keyword evidence="4 7" id="KW-0547">Nucleotide-binding</keyword>
<keyword evidence="11" id="KW-1185">Reference proteome</keyword>
<dbReference type="InterPro" id="IPR011009">
    <property type="entry name" value="Kinase-like_dom_sf"/>
</dbReference>
<dbReference type="PROSITE" id="PS00108">
    <property type="entry name" value="PROTEIN_KINASE_ST"/>
    <property type="match status" value="1"/>
</dbReference>
<dbReference type="Pfam" id="PF00069">
    <property type="entry name" value="Pkinase"/>
    <property type="match status" value="1"/>
</dbReference>
<dbReference type="GO" id="GO:0004674">
    <property type="term" value="F:protein serine/threonine kinase activity"/>
    <property type="evidence" value="ECO:0007669"/>
    <property type="project" value="UniProtKB-KW"/>
</dbReference>
<comment type="similarity">
    <text evidence="1">Belongs to the protein kinase superfamily. NEK Ser/Thr protein kinase family. NIMA subfamily.</text>
</comment>
<feature type="compositionally biased region" description="Low complexity" evidence="8">
    <location>
        <begin position="398"/>
        <end position="413"/>
    </location>
</feature>
<dbReference type="SUPFAM" id="SSF56112">
    <property type="entry name" value="Protein kinase-like (PK-like)"/>
    <property type="match status" value="1"/>
</dbReference>
<dbReference type="GO" id="GO:0005524">
    <property type="term" value="F:ATP binding"/>
    <property type="evidence" value="ECO:0007669"/>
    <property type="project" value="UniProtKB-UniRule"/>
</dbReference>
<evidence type="ECO:0000256" key="8">
    <source>
        <dbReference type="SAM" id="MobiDB-lite"/>
    </source>
</evidence>
<dbReference type="EC" id="2.7.11.1" evidence="2"/>
<organism evidence="10 11">
    <name type="scientific">Pseudomyxococcus hansupus</name>
    <dbReference type="NCBI Taxonomy" id="1297742"/>
    <lineage>
        <taxon>Bacteria</taxon>
        <taxon>Pseudomonadati</taxon>
        <taxon>Myxococcota</taxon>
        <taxon>Myxococcia</taxon>
        <taxon>Myxococcales</taxon>
        <taxon>Cystobacterineae</taxon>
        <taxon>Myxococcaceae</taxon>
        <taxon>Pseudomyxococcus</taxon>
    </lineage>
</organism>
<dbReference type="AlphaFoldDB" id="A0A0H4X426"/>
<evidence type="ECO:0000313" key="11">
    <source>
        <dbReference type="Proteomes" id="UP000009026"/>
    </source>
</evidence>
<dbReference type="PANTHER" id="PTHR43671:SF13">
    <property type="entry name" value="SERINE_THREONINE-PROTEIN KINASE NEK2"/>
    <property type="match status" value="1"/>
</dbReference>
<evidence type="ECO:0000256" key="5">
    <source>
        <dbReference type="ARBA" id="ARBA00022777"/>
    </source>
</evidence>
<protein>
    <recommendedName>
        <fullName evidence="2">non-specific serine/threonine protein kinase</fullName>
        <ecNumber evidence="2">2.7.11.1</ecNumber>
    </recommendedName>
</protein>
<dbReference type="STRING" id="1297742.A176_006861"/>
<dbReference type="InterPro" id="IPR017441">
    <property type="entry name" value="Protein_kinase_ATP_BS"/>
</dbReference>
<gene>
    <name evidence="10" type="ORF">A176_006861</name>
</gene>
<feature type="binding site" evidence="7">
    <location>
        <position position="46"/>
    </location>
    <ligand>
        <name>ATP</name>
        <dbReference type="ChEBI" id="CHEBI:30616"/>
    </ligand>
</feature>
<dbReference type="PROSITE" id="PS00107">
    <property type="entry name" value="PROTEIN_KINASE_ATP"/>
    <property type="match status" value="1"/>
</dbReference>
<dbReference type="EMBL" id="CP012109">
    <property type="protein sequence ID" value="AKQ69949.1"/>
    <property type="molecule type" value="Genomic_DNA"/>
</dbReference>
<proteinExistence type="inferred from homology"/>
<feature type="region of interest" description="Disordered" evidence="8">
    <location>
        <begin position="388"/>
        <end position="444"/>
    </location>
</feature>
<sequence length="608" mass="65852">MIAMYHPAQLQPGQWVDGWRVVCLLGAGTYGAVYRVEKNGRHFAMKLAMHRASSGDAEQADARLQRELGCLVHLSHPNIIASRAHGRWPDLVTGWLYVILDLVEGYTLAEWVERMHPTAQEVARVFGKLAAALDYMHGRGVFHRDLKLGNIMVRASDGAPLILDFSAGDYTNAEDLTDAPLPPGTRRYRTPEAYRFLRENGDNRAARYEFKVTDDVYALGVCLFDVLTAPEPTSGSFKAPVEGRWMPPPARVLNPRVPESLSDAAMNFIARKPEHRPPTAEVMRRKLEAFATEAGPEWTTPLHHLATKPRFDPATGTEAPLPSRPRPWRRVVLLGAVLAMGGAAAVTMTRSSPPEAPAQIDGSVPASSPPRDTGPVALVESSTLLTPPEVDAGVSWDARSPPRVPASSPAGVALPPPVPVQKESPAVKRAPTVASPSEAPAKKALSSGGNGAEFLKKCAAASAAVALQLGCPSSAQLRPTSSECPAEAIDAMFEKLHLVRGSSTYLNIDMEQPGEEFDMGVFGDGPVRGIVTDGDRRMPNGTILDGQLWTGDGRFYARYTRARYPDGKSYPVCIVIGGWGPEDGREGSKPGAVVFPRSYHAYWVTRWP</sequence>
<dbReference type="Proteomes" id="UP000009026">
    <property type="component" value="Chromosome"/>
</dbReference>
<dbReference type="PATRIC" id="fig|1297742.4.peg.6961"/>
<keyword evidence="10" id="KW-0723">Serine/threonine-protein kinase</keyword>
<reference evidence="10 11" key="1">
    <citation type="journal article" date="2016" name="PLoS ONE">
        <title>Complete Genome Sequence and Comparative Genomics of a Novel Myxobacterium Myxococcus hansupus.</title>
        <authorList>
            <person name="Sharma G."/>
            <person name="Narwani T."/>
            <person name="Subramanian S."/>
        </authorList>
    </citation>
    <scope>NUCLEOTIDE SEQUENCE [LARGE SCALE GENOMIC DNA]</scope>
    <source>
        <strain evidence="11">mixupus</strain>
    </source>
</reference>
<evidence type="ECO:0000313" key="10">
    <source>
        <dbReference type="EMBL" id="AKQ69949.1"/>
    </source>
</evidence>
<dbReference type="InterPro" id="IPR000719">
    <property type="entry name" value="Prot_kinase_dom"/>
</dbReference>
<dbReference type="PANTHER" id="PTHR43671">
    <property type="entry name" value="SERINE/THREONINE-PROTEIN KINASE NEK"/>
    <property type="match status" value="1"/>
</dbReference>
<accession>A0A0H4X426</accession>
<evidence type="ECO:0000256" key="4">
    <source>
        <dbReference type="ARBA" id="ARBA00022741"/>
    </source>
</evidence>
<feature type="domain" description="Protein kinase" evidence="9">
    <location>
        <begin position="19"/>
        <end position="291"/>
    </location>
</feature>
<keyword evidence="5 10" id="KW-0418">Kinase</keyword>
<dbReference type="PROSITE" id="PS50011">
    <property type="entry name" value="PROTEIN_KINASE_DOM"/>
    <property type="match status" value="1"/>
</dbReference>
<dbReference type="Gene3D" id="3.30.200.20">
    <property type="entry name" value="Phosphorylase Kinase, domain 1"/>
    <property type="match status" value="1"/>
</dbReference>
<dbReference type="InterPro" id="IPR008271">
    <property type="entry name" value="Ser/Thr_kinase_AS"/>
</dbReference>
<evidence type="ECO:0000256" key="7">
    <source>
        <dbReference type="PROSITE-ProRule" id="PRU10141"/>
    </source>
</evidence>
<evidence type="ECO:0000256" key="6">
    <source>
        <dbReference type="ARBA" id="ARBA00022840"/>
    </source>
</evidence>
<evidence type="ECO:0000256" key="3">
    <source>
        <dbReference type="ARBA" id="ARBA00022679"/>
    </source>
</evidence>
<evidence type="ECO:0000256" key="1">
    <source>
        <dbReference type="ARBA" id="ARBA00010886"/>
    </source>
</evidence>